<dbReference type="InterPro" id="IPR014480">
    <property type="entry name" value="Mannan-1_6-alpha_mannosidase"/>
</dbReference>
<evidence type="ECO:0000256" key="8">
    <source>
        <dbReference type="PIRNR" id="PIRNR016302"/>
    </source>
</evidence>
<dbReference type="SUPFAM" id="SSF48208">
    <property type="entry name" value="Six-hairpin glycosidases"/>
    <property type="match status" value="1"/>
</dbReference>
<evidence type="ECO:0000256" key="7">
    <source>
        <dbReference type="ARBA" id="ARBA00023295"/>
    </source>
</evidence>
<evidence type="ECO:0000256" key="1">
    <source>
        <dbReference type="ARBA" id="ARBA00001452"/>
    </source>
</evidence>
<keyword evidence="5 8" id="KW-0378">Hydrolase</keyword>
<dbReference type="PANTHER" id="PTHR12145">
    <property type="entry name" value="MANNAN ENDO-1,6-ALPHA-MANNOSIDASE DCW1"/>
    <property type="match status" value="1"/>
</dbReference>
<sequence length="428" mass="47018">MPSTKAGAVRILVSCLLAHITIITPLAAAIDINVDDKTSVKAAASKIAKGLFTTYHNVASTAGDFNQPEPWFWWLSGSGWTGLLDYMIYTGDRAYKADLFAAYKENIGPGNDFAPLEQKNWEANDDQMYWLYGALTAMEYGFDALPCEKPCTNSWLAISINAVNAFARRWRADESTCGGGLKWQYRPSEPGYTYKNAVTNGGFFQSTARLARFTGNETYAVWADIIYDWSERVRLVTPDYHVVDGTSDHEGQNCSSVNRDEWSYNIATYMHGAANMYAYYALRRPGDKQALAKWKARTEGFVATAGKTFFSQGGAVMYEQKCERANMACSTDQTSFKSSLGRWMGKTAVLVPSVRATASRLLKSSARAAAGSCQDSSGKVVCGQRWTTGMFDGQADFGTYLSALEVVQSVLTVDAPPLLVQAKPRQGA</sequence>
<evidence type="ECO:0000313" key="10">
    <source>
        <dbReference type="EMBL" id="KAH7026304.1"/>
    </source>
</evidence>
<keyword evidence="4 9" id="KW-0732">Signal</keyword>
<dbReference type="GO" id="GO:0008496">
    <property type="term" value="F:mannan endo-1,6-alpha-mannosidase activity"/>
    <property type="evidence" value="ECO:0007669"/>
    <property type="project" value="UniProtKB-UniRule"/>
</dbReference>
<feature type="signal peptide" evidence="9">
    <location>
        <begin position="1"/>
        <end position="29"/>
    </location>
</feature>
<dbReference type="InterPro" id="IPR008928">
    <property type="entry name" value="6-hairpin_glycosidase_sf"/>
</dbReference>
<dbReference type="PANTHER" id="PTHR12145:SF36">
    <property type="entry name" value="MANNAN ENDO-1,6-ALPHA-MANNOSIDASE DCW1"/>
    <property type="match status" value="1"/>
</dbReference>
<dbReference type="EMBL" id="JAGTJQ010000008">
    <property type="protein sequence ID" value="KAH7026304.1"/>
    <property type="molecule type" value="Genomic_DNA"/>
</dbReference>
<dbReference type="RefSeq" id="XP_046009521.1">
    <property type="nucleotide sequence ID" value="XM_046151320.1"/>
</dbReference>
<name>A0A9P9BK61_9PEZI</name>
<dbReference type="PIRSF" id="PIRSF016302">
    <property type="entry name" value="Man_a_manosd"/>
    <property type="match status" value="1"/>
</dbReference>
<dbReference type="InterPro" id="IPR005198">
    <property type="entry name" value="Glyco_hydro_76"/>
</dbReference>
<dbReference type="GO" id="GO:0009272">
    <property type="term" value="P:fungal-type cell wall biogenesis"/>
    <property type="evidence" value="ECO:0007669"/>
    <property type="project" value="TreeGrafter"/>
</dbReference>
<keyword evidence="6" id="KW-0325">Glycoprotein</keyword>
<dbReference type="Pfam" id="PF03663">
    <property type="entry name" value="Glyco_hydro_76"/>
    <property type="match status" value="1"/>
</dbReference>
<evidence type="ECO:0000256" key="6">
    <source>
        <dbReference type="ARBA" id="ARBA00023180"/>
    </source>
</evidence>
<dbReference type="GO" id="GO:0016052">
    <property type="term" value="P:carbohydrate catabolic process"/>
    <property type="evidence" value="ECO:0007669"/>
    <property type="project" value="InterPro"/>
</dbReference>
<comment type="caution">
    <text evidence="10">The sequence shown here is derived from an EMBL/GenBank/DDBJ whole genome shotgun (WGS) entry which is preliminary data.</text>
</comment>
<keyword evidence="7 8" id="KW-0326">Glycosidase</keyword>
<keyword evidence="11" id="KW-1185">Reference proteome</keyword>
<reference evidence="10" key="1">
    <citation type="journal article" date="2021" name="Nat. Commun.">
        <title>Genetic determinants of endophytism in the Arabidopsis root mycobiome.</title>
        <authorList>
            <person name="Mesny F."/>
            <person name="Miyauchi S."/>
            <person name="Thiergart T."/>
            <person name="Pickel B."/>
            <person name="Atanasova L."/>
            <person name="Karlsson M."/>
            <person name="Huettel B."/>
            <person name="Barry K.W."/>
            <person name="Haridas S."/>
            <person name="Chen C."/>
            <person name="Bauer D."/>
            <person name="Andreopoulos W."/>
            <person name="Pangilinan J."/>
            <person name="LaButti K."/>
            <person name="Riley R."/>
            <person name="Lipzen A."/>
            <person name="Clum A."/>
            <person name="Drula E."/>
            <person name="Henrissat B."/>
            <person name="Kohler A."/>
            <person name="Grigoriev I.V."/>
            <person name="Martin F.M."/>
            <person name="Hacquard S."/>
        </authorList>
    </citation>
    <scope>NUCLEOTIDE SEQUENCE</scope>
    <source>
        <strain evidence="10">MPI-CAGE-CH-0230</strain>
    </source>
</reference>
<dbReference type="EC" id="3.2.1.101" evidence="3 8"/>
<comment type="catalytic activity">
    <reaction evidence="1 8">
        <text>Random hydrolysis of (1-&gt;6)-alpha-D-mannosidic linkages in unbranched (1-&gt;6)-mannans.</text>
        <dbReference type="EC" id="3.2.1.101"/>
    </reaction>
</comment>
<evidence type="ECO:0000256" key="5">
    <source>
        <dbReference type="ARBA" id="ARBA00022801"/>
    </source>
</evidence>
<proteinExistence type="inferred from homology"/>
<evidence type="ECO:0000256" key="9">
    <source>
        <dbReference type="SAM" id="SignalP"/>
    </source>
</evidence>
<evidence type="ECO:0000256" key="4">
    <source>
        <dbReference type="ARBA" id="ARBA00022729"/>
    </source>
</evidence>
<accession>A0A9P9BK61</accession>
<dbReference type="GeneID" id="70180866"/>
<protein>
    <recommendedName>
        <fullName evidence="3 8">Mannan endo-1,6-alpha-mannosidase</fullName>
        <ecNumber evidence="3 8">3.2.1.101</ecNumber>
    </recommendedName>
</protein>
<organism evidence="10 11">
    <name type="scientific">Microdochium trichocladiopsis</name>
    <dbReference type="NCBI Taxonomy" id="1682393"/>
    <lineage>
        <taxon>Eukaryota</taxon>
        <taxon>Fungi</taxon>
        <taxon>Dikarya</taxon>
        <taxon>Ascomycota</taxon>
        <taxon>Pezizomycotina</taxon>
        <taxon>Sordariomycetes</taxon>
        <taxon>Xylariomycetidae</taxon>
        <taxon>Xylariales</taxon>
        <taxon>Microdochiaceae</taxon>
        <taxon>Microdochium</taxon>
    </lineage>
</organism>
<evidence type="ECO:0000256" key="2">
    <source>
        <dbReference type="ARBA" id="ARBA00009699"/>
    </source>
</evidence>
<dbReference type="OrthoDB" id="4187847at2759"/>
<gene>
    <name evidence="10" type="ORF">B0I36DRAFT_273122</name>
</gene>
<feature type="chain" id="PRO_5040199875" description="Mannan endo-1,6-alpha-mannosidase" evidence="9">
    <location>
        <begin position="30"/>
        <end position="428"/>
    </location>
</feature>
<comment type="similarity">
    <text evidence="2 8">Belongs to the glycosyl hydrolase 76 family.</text>
</comment>
<dbReference type="Gene3D" id="1.50.10.20">
    <property type="match status" value="1"/>
</dbReference>
<evidence type="ECO:0000313" key="11">
    <source>
        <dbReference type="Proteomes" id="UP000756346"/>
    </source>
</evidence>
<dbReference type="AlphaFoldDB" id="A0A9P9BK61"/>
<dbReference type="Proteomes" id="UP000756346">
    <property type="component" value="Unassembled WGS sequence"/>
</dbReference>
<evidence type="ECO:0000256" key="3">
    <source>
        <dbReference type="ARBA" id="ARBA00012350"/>
    </source>
</evidence>